<dbReference type="EMBL" id="LR798392">
    <property type="protein sequence ID" value="CAB5228666.1"/>
    <property type="molecule type" value="Genomic_DNA"/>
</dbReference>
<dbReference type="EMBL" id="LR797313">
    <property type="protein sequence ID" value="CAB4202701.1"/>
    <property type="molecule type" value="Genomic_DNA"/>
</dbReference>
<dbReference type="EMBL" id="LR796960">
    <property type="protein sequence ID" value="CAB4177927.1"/>
    <property type="molecule type" value="Genomic_DNA"/>
</dbReference>
<feature type="coiled-coil region" evidence="1">
    <location>
        <begin position="15"/>
        <end position="49"/>
    </location>
</feature>
<gene>
    <name evidence="2" type="ORF">UFOVP1013_13</name>
    <name evidence="3" type="ORF">UFOVP1364_30</name>
    <name evidence="4" type="ORF">UFOVP1462_13</name>
    <name evidence="5" type="ORF">UFOVP1550_22</name>
</gene>
<organism evidence="4">
    <name type="scientific">uncultured Caudovirales phage</name>
    <dbReference type="NCBI Taxonomy" id="2100421"/>
    <lineage>
        <taxon>Viruses</taxon>
        <taxon>Duplodnaviria</taxon>
        <taxon>Heunggongvirae</taxon>
        <taxon>Uroviricota</taxon>
        <taxon>Caudoviricetes</taxon>
        <taxon>Peduoviridae</taxon>
        <taxon>Maltschvirus</taxon>
        <taxon>Maltschvirus maltsch</taxon>
    </lineage>
</organism>
<protein>
    <submittedName>
        <fullName evidence="4">Uncharacterized protein</fullName>
    </submittedName>
</protein>
<evidence type="ECO:0000256" key="1">
    <source>
        <dbReference type="SAM" id="Coils"/>
    </source>
</evidence>
<dbReference type="EMBL" id="LR797410">
    <property type="protein sequence ID" value="CAB4214068.1"/>
    <property type="molecule type" value="Genomic_DNA"/>
</dbReference>
<sequence length="105" mass="11906">MDDKDRSKVELPLDMAGWIELLKKTQAQIKELEDKASTAKAKIQEALGESELGLIEGRVVVRWTKVTTTRLDLTKAKEVLDPKVYLFLSRESESRRFTLVGADDN</sequence>
<evidence type="ECO:0000313" key="4">
    <source>
        <dbReference type="EMBL" id="CAB4214068.1"/>
    </source>
</evidence>
<accession>A0A6J5SI75</accession>
<evidence type="ECO:0000313" key="2">
    <source>
        <dbReference type="EMBL" id="CAB4177927.1"/>
    </source>
</evidence>
<reference evidence="4" key="1">
    <citation type="submission" date="2020-05" db="EMBL/GenBank/DDBJ databases">
        <authorList>
            <person name="Chiriac C."/>
            <person name="Salcher M."/>
            <person name="Ghai R."/>
            <person name="Kavagutti S V."/>
        </authorList>
    </citation>
    <scope>NUCLEOTIDE SEQUENCE</scope>
</reference>
<keyword evidence="1" id="KW-0175">Coiled coil</keyword>
<proteinExistence type="predicted"/>
<evidence type="ECO:0000313" key="5">
    <source>
        <dbReference type="EMBL" id="CAB5228666.1"/>
    </source>
</evidence>
<name>A0A6J5SI75_9CAUD</name>
<evidence type="ECO:0000313" key="3">
    <source>
        <dbReference type="EMBL" id="CAB4202701.1"/>
    </source>
</evidence>